<sequence>MGKRIFLNILLILSLVLIVSCTEDKNNKDTYFGGKIINPKSNHVILFSMGKVIDTFFLNGKNNFLGKIKNANEGLYYFTHGTENQYIYIEESDSLMLRLNTWDFDESLVYAGKGAERNNILLDCFLEDEKSNRFFYELNTQKPAIFKQKVDSLLNLKNATYQNYLENHPEETIGFKSLLKTALTYPLFTRIERYPTQYVYQTKSKVFPKIESTFYSHRNVINTNNDSLMYYYPYSKFIRSYLYNLTYSLGHLPMTNEYSSDFTVDLLKTIDKKINAKDSKNAFLKQTVIGHFYTKSSCNVNKAAFDTFFKLSSNKEDKTRIQKLLKDNDYIKRGEPLEDFIITNLANGKVSVKEVIKKKNTLLLFWSLEHYSKSYISSRVNFLSKKFPEVEFILIKFGENTPDRIRNIDIKTQFYVDSNSAANNFLTSKMSRTILVNSKGIVKNGYASISSKNIYQQLRNLKK</sequence>
<protein>
    <recommendedName>
        <fullName evidence="4">Thioredoxin domain-containing protein</fullName>
    </recommendedName>
</protein>
<feature type="chain" id="PRO_5040897817" description="Thioredoxin domain-containing protein" evidence="1">
    <location>
        <begin position="23"/>
        <end position="463"/>
    </location>
</feature>
<evidence type="ECO:0000313" key="3">
    <source>
        <dbReference type="Proteomes" id="UP001139369"/>
    </source>
</evidence>
<reference evidence="2" key="1">
    <citation type="submission" date="2022-02" db="EMBL/GenBank/DDBJ databases">
        <title>Polaribacter sp. MSW13, isolated from seawater.</title>
        <authorList>
            <person name="Kristyanto S."/>
            <person name="Jung J."/>
            <person name="Jeon C.O."/>
        </authorList>
    </citation>
    <scope>NUCLEOTIDE SEQUENCE</scope>
    <source>
        <strain evidence="2">MSW13</strain>
    </source>
</reference>
<dbReference type="EMBL" id="JAKQYM010000002">
    <property type="protein sequence ID" value="MCI2228342.1"/>
    <property type="molecule type" value="Genomic_DNA"/>
</dbReference>
<dbReference type="AlphaFoldDB" id="A0A9X2AIR2"/>
<feature type="signal peptide" evidence="1">
    <location>
        <begin position="1"/>
        <end position="22"/>
    </location>
</feature>
<dbReference type="Proteomes" id="UP001139369">
    <property type="component" value="Unassembled WGS sequence"/>
</dbReference>
<dbReference type="RefSeq" id="WP_242177455.1">
    <property type="nucleotide sequence ID" value="NZ_JAKQYM010000002.1"/>
</dbReference>
<name>A0A9X2AIR2_9FLAO</name>
<accession>A0A9X2AIR2</accession>
<dbReference type="PROSITE" id="PS51257">
    <property type="entry name" value="PROKAR_LIPOPROTEIN"/>
    <property type="match status" value="1"/>
</dbReference>
<keyword evidence="3" id="KW-1185">Reference proteome</keyword>
<proteinExistence type="predicted"/>
<evidence type="ECO:0000256" key="1">
    <source>
        <dbReference type="SAM" id="SignalP"/>
    </source>
</evidence>
<organism evidence="2 3">
    <name type="scientific">Polaribacter marinus</name>
    <dbReference type="NCBI Taxonomy" id="2916838"/>
    <lineage>
        <taxon>Bacteria</taxon>
        <taxon>Pseudomonadati</taxon>
        <taxon>Bacteroidota</taxon>
        <taxon>Flavobacteriia</taxon>
        <taxon>Flavobacteriales</taxon>
        <taxon>Flavobacteriaceae</taxon>
    </lineage>
</organism>
<keyword evidence="1" id="KW-0732">Signal</keyword>
<comment type="caution">
    <text evidence="2">The sequence shown here is derived from an EMBL/GenBank/DDBJ whole genome shotgun (WGS) entry which is preliminary data.</text>
</comment>
<evidence type="ECO:0008006" key="4">
    <source>
        <dbReference type="Google" id="ProtNLM"/>
    </source>
</evidence>
<gene>
    <name evidence="2" type="ORF">MC378_04115</name>
</gene>
<evidence type="ECO:0000313" key="2">
    <source>
        <dbReference type="EMBL" id="MCI2228342.1"/>
    </source>
</evidence>
<dbReference type="Gene3D" id="3.40.30.10">
    <property type="entry name" value="Glutaredoxin"/>
    <property type="match status" value="1"/>
</dbReference>